<gene>
    <name evidence="2" type="ORF">DT065_17525</name>
</gene>
<dbReference type="Proteomes" id="UP000252100">
    <property type="component" value="Chromosome"/>
</dbReference>
<reference evidence="2 3" key="1">
    <citation type="journal article" date="2018" name="J. Microbiol.">
        <title>Salicibibacter kimchii gen. nov., sp. nov., a moderately halophilic and alkalitolerant bacterium in the family Bacillaceae, isolated from kimchi.</title>
        <authorList>
            <person name="Jang J.Y."/>
            <person name="Oh Y.J."/>
            <person name="Lim S.K."/>
            <person name="Park H.K."/>
            <person name="Lee C."/>
            <person name="Kim J.Y."/>
            <person name="Lee M.A."/>
            <person name="Choi H.J."/>
        </authorList>
    </citation>
    <scope>NUCLEOTIDE SEQUENCE [LARGE SCALE GENOMIC DNA]</scope>
    <source>
        <strain evidence="2 3">NKC1-1</strain>
    </source>
</reference>
<dbReference type="KEGG" id="rue:DT065_17525"/>
<organism evidence="2 3">
    <name type="scientific">Salicibibacter kimchii</name>
    <dbReference type="NCBI Taxonomy" id="2099786"/>
    <lineage>
        <taxon>Bacteria</taxon>
        <taxon>Bacillati</taxon>
        <taxon>Bacillota</taxon>
        <taxon>Bacilli</taxon>
        <taxon>Bacillales</taxon>
        <taxon>Bacillaceae</taxon>
        <taxon>Salicibibacter</taxon>
    </lineage>
</organism>
<evidence type="ECO:0000256" key="1">
    <source>
        <dbReference type="SAM" id="Phobius"/>
    </source>
</evidence>
<evidence type="ECO:0000313" key="2">
    <source>
        <dbReference type="EMBL" id="AXF57609.1"/>
    </source>
</evidence>
<keyword evidence="1" id="KW-0812">Transmembrane</keyword>
<proteinExistence type="predicted"/>
<dbReference type="OrthoDB" id="1925744at2"/>
<protein>
    <submittedName>
        <fullName evidence="2">Uncharacterized protein</fullName>
    </submittedName>
</protein>
<keyword evidence="3" id="KW-1185">Reference proteome</keyword>
<keyword evidence="1" id="KW-0472">Membrane</keyword>
<keyword evidence="1" id="KW-1133">Transmembrane helix</keyword>
<feature type="transmembrane region" description="Helical" evidence="1">
    <location>
        <begin position="6"/>
        <end position="29"/>
    </location>
</feature>
<dbReference type="RefSeq" id="WP_114375588.1">
    <property type="nucleotide sequence ID" value="NZ_CP031092.1"/>
</dbReference>
<feature type="transmembrane region" description="Helical" evidence="1">
    <location>
        <begin position="36"/>
        <end position="52"/>
    </location>
</feature>
<evidence type="ECO:0000313" key="3">
    <source>
        <dbReference type="Proteomes" id="UP000252100"/>
    </source>
</evidence>
<sequence>MNRSSIMKWITGGLEAFWALPIIGGSLIISMNWSPLVVMLILHIITLIISVNEGKNKHGSILGIITSCVAIIPGLGWTMHTITAVLLLIDAYRSEKAIEIS</sequence>
<dbReference type="EMBL" id="CP031092">
    <property type="protein sequence ID" value="AXF57609.1"/>
    <property type="molecule type" value="Genomic_DNA"/>
</dbReference>
<dbReference type="AlphaFoldDB" id="A0A345C328"/>
<accession>A0A345C328</accession>
<name>A0A345C328_9BACI</name>
<feature type="transmembrane region" description="Helical" evidence="1">
    <location>
        <begin position="64"/>
        <end position="89"/>
    </location>
</feature>